<dbReference type="CDD" id="cd12165">
    <property type="entry name" value="2-Hacid_dh_6"/>
    <property type="match status" value="1"/>
</dbReference>
<evidence type="ECO:0000313" key="9">
    <source>
        <dbReference type="Proteomes" id="UP000266042"/>
    </source>
</evidence>
<dbReference type="Pfam" id="PF00389">
    <property type="entry name" value="2-Hacid_dh"/>
    <property type="match status" value="1"/>
</dbReference>
<evidence type="ECO:0000256" key="2">
    <source>
        <dbReference type="ARBA" id="ARBA00023027"/>
    </source>
</evidence>
<feature type="domain" description="D-isomer specific 2-hydroxyacid dehydrogenase catalytic" evidence="4">
    <location>
        <begin position="51"/>
        <end position="333"/>
    </location>
</feature>
<comment type="caution">
    <text evidence="7">The sequence shown here is derived from an EMBL/GenBank/DDBJ whole genome shotgun (WGS) entry which is preliminary data.</text>
</comment>
<evidence type="ECO:0000259" key="5">
    <source>
        <dbReference type="Pfam" id="PF02826"/>
    </source>
</evidence>
<dbReference type="EMBL" id="QXIW01000010">
    <property type="protein sequence ID" value="RIE14617.1"/>
    <property type="molecule type" value="Genomic_DNA"/>
</dbReference>
<keyword evidence="2" id="KW-0520">NAD</keyword>
<organism evidence="7 9">
    <name type="scientific">Candidatus Cryosericum hinesii</name>
    <dbReference type="NCBI Taxonomy" id="2290915"/>
    <lineage>
        <taxon>Bacteria</taxon>
        <taxon>Pseudomonadati</taxon>
        <taxon>Caldisericota/Cryosericota group</taxon>
        <taxon>Candidatus Cryosericota</taxon>
        <taxon>Candidatus Cryosericia</taxon>
        <taxon>Candidatus Cryosericales</taxon>
        <taxon>Candidatus Cryosericaceae</taxon>
        <taxon>Candidatus Cryosericum</taxon>
    </lineage>
</organism>
<protein>
    <recommendedName>
        <fullName evidence="10">Hydroxyacid dehydrogenase</fullName>
    </recommendedName>
</protein>
<proteinExistence type="inferred from homology"/>
<dbReference type="GO" id="GO:0030267">
    <property type="term" value="F:glyoxylate reductase (NADPH) activity"/>
    <property type="evidence" value="ECO:0007669"/>
    <property type="project" value="TreeGrafter"/>
</dbReference>
<dbReference type="InterPro" id="IPR006139">
    <property type="entry name" value="D-isomer_2_OHA_DH_cat_dom"/>
</dbReference>
<dbReference type="GO" id="GO:0016618">
    <property type="term" value="F:hydroxypyruvate reductase [NAD(P)H] activity"/>
    <property type="evidence" value="ECO:0007669"/>
    <property type="project" value="TreeGrafter"/>
</dbReference>
<evidence type="ECO:0000256" key="3">
    <source>
        <dbReference type="RuleBase" id="RU003719"/>
    </source>
</evidence>
<evidence type="ECO:0000313" key="8">
    <source>
        <dbReference type="Proteomes" id="UP000265724"/>
    </source>
</evidence>
<dbReference type="RefSeq" id="WP_119086976.1">
    <property type="nucleotide sequence ID" value="NZ_QXIV01000009.1"/>
</dbReference>
<dbReference type="InterPro" id="IPR036291">
    <property type="entry name" value="NAD(P)-bd_dom_sf"/>
</dbReference>
<dbReference type="PANTHER" id="PTHR10996:SF178">
    <property type="entry name" value="2-HYDROXYACID DEHYDROGENASE YGL185C-RELATED"/>
    <property type="match status" value="1"/>
</dbReference>
<evidence type="ECO:0008006" key="10">
    <source>
        <dbReference type="Google" id="ProtNLM"/>
    </source>
</evidence>
<gene>
    <name evidence="6" type="ORF">SMC2_06435</name>
    <name evidence="7" type="ORF">SMC3_01735</name>
</gene>
<dbReference type="InterPro" id="IPR050223">
    <property type="entry name" value="D-isomer_2-hydroxyacid_DH"/>
</dbReference>
<dbReference type="AlphaFoldDB" id="A0A398DR69"/>
<sequence length="339" mass="36792">MAVYIGTVPPVGWEQVWDKAAQRAGYTGPRPQVITDATELAGHGSDMGALVTKSVTPELLAAAPHLRLVQVPFAGVDSMDLATVKRAGVPLANSHGNREVTAEHAIALMFALTRRIIPYDRDLRQGIWHGFTTMDDPIIGLFGKTVGIAGLGNIGLHIAKVCKALGMTALGLRRSAGGDLPANVDALYTSKQKLDFIHRSDFVVDVLPSTPDTDLFFGKAEFEAMRGHWFVNIGRGRTVDEKALYDALKDGTLAGAGIDPWWVYPPQPVAKDPVTGRMLHPVFPAHEPFWELPNIVMSPHTGGFADISVEGLWGESFENAIRADRGETPRNLVDLERGY</sequence>
<dbReference type="EMBL" id="QXIX01000050">
    <property type="protein sequence ID" value="RIE12875.1"/>
    <property type="molecule type" value="Genomic_DNA"/>
</dbReference>
<dbReference type="PANTHER" id="PTHR10996">
    <property type="entry name" value="2-HYDROXYACID DEHYDROGENASE-RELATED"/>
    <property type="match status" value="1"/>
</dbReference>
<dbReference type="Pfam" id="PF02826">
    <property type="entry name" value="2-Hacid_dh_C"/>
    <property type="match status" value="1"/>
</dbReference>
<keyword evidence="1 3" id="KW-0560">Oxidoreductase</keyword>
<dbReference type="SUPFAM" id="SSF51735">
    <property type="entry name" value="NAD(P)-binding Rossmann-fold domains"/>
    <property type="match status" value="1"/>
</dbReference>
<comment type="similarity">
    <text evidence="3">Belongs to the D-isomer specific 2-hydroxyacid dehydrogenase family.</text>
</comment>
<reference evidence="8 9" key="1">
    <citation type="submission" date="2018-09" db="EMBL/GenBank/DDBJ databases">
        <title>Discovery and Ecogenomic Context for Candidatus Cryosericales, a Global Caldiserica Order Active in Thawing Permafrost.</title>
        <authorList>
            <person name="Martinez M.A."/>
            <person name="Woodcroft B.J."/>
            <person name="Ignacio Espinoza J.C."/>
            <person name="Zayed A."/>
            <person name="Singleton C.M."/>
            <person name="Boyd J."/>
            <person name="Li Y.-F."/>
            <person name="Purvine S."/>
            <person name="Maughan H."/>
            <person name="Hodgkins S.B."/>
            <person name="Anderson D."/>
            <person name="Sederholm M."/>
            <person name="Temperton B."/>
            <person name="Saleska S.R."/>
            <person name="Tyson G.W."/>
            <person name="Rich V.I."/>
        </authorList>
    </citation>
    <scope>NUCLEOTIDE SEQUENCE [LARGE SCALE GENOMIC DNA]</scope>
    <source>
        <strain evidence="6 8">SMC2</strain>
        <strain evidence="7 9">SMC3</strain>
    </source>
</reference>
<evidence type="ECO:0000313" key="7">
    <source>
        <dbReference type="EMBL" id="RIE14617.1"/>
    </source>
</evidence>
<dbReference type="Gene3D" id="3.40.50.720">
    <property type="entry name" value="NAD(P)-binding Rossmann-like Domain"/>
    <property type="match status" value="2"/>
</dbReference>
<evidence type="ECO:0000259" key="4">
    <source>
        <dbReference type="Pfam" id="PF00389"/>
    </source>
</evidence>
<dbReference type="SUPFAM" id="SSF52283">
    <property type="entry name" value="Formate/glycerate dehydrogenase catalytic domain-like"/>
    <property type="match status" value="1"/>
</dbReference>
<dbReference type="GO" id="GO:0005829">
    <property type="term" value="C:cytosol"/>
    <property type="evidence" value="ECO:0007669"/>
    <property type="project" value="TreeGrafter"/>
</dbReference>
<evidence type="ECO:0000313" key="6">
    <source>
        <dbReference type="EMBL" id="RIE12875.1"/>
    </source>
</evidence>
<dbReference type="Proteomes" id="UP000265724">
    <property type="component" value="Unassembled WGS sequence"/>
</dbReference>
<feature type="domain" description="D-isomer specific 2-hydroxyacid dehydrogenase NAD-binding" evidence="5">
    <location>
        <begin position="106"/>
        <end position="302"/>
    </location>
</feature>
<dbReference type="GO" id="GO:0051287">
    <property type="term" value="F:NAD binding"/>
    <property type="evidence" value="ECO:0007669"/>
    <property type="project" value="InterPro"/>
</dbReference>
<dbReference type="Proteomes" id="UP000266042">
    <property type="component" value="Unassembled WGS sequence"/>
</dbReference>
<accession>A0A398DR69</accession>
<keyword evidence="8" id="KW-1185">Reference proteome</keyword>
<name>A0A398DR69_9BACT</name>
<evidence type="ECO:0000256" key="1">
    <source>
        <dbReference type="ARBA" id="ARBA00023002"/>
    </source>
</evidence>
<dbReference type="InterPro" id="IPR006140">
    <property type="entry name" value="D-isomer_DH_NAD-bd"/>
</dbReference>